<dbReference type="NCBIfam" id="TIGR00571">
    <property type="entry name" value="dam"/>
    <property type="match status" value="1"/>
</dbReference>
<proteinExistence type="inferred from homology"/>
<evidence type="ECO:0000313" key="9">
    <source>
        <dbReference type="EMBL" id="RTJ80984.1"/>
    </source>
</evidence>
<dbReference type="InterPro" id="IPR029063">
    <property type="entry name" value="SAM-dependent_MTases_sf"/>
</dbReference>
<feature type="binding site" evidence="7">
    <location>
        <position position="15"/>
    </location>
    <ligand>
        <name>S-adenosyl-L-methionine</name>
        <dbReference type="ChEBI" id="CHEBI:59789"/>
    </ligand>
</feature>
<keyword evidence="5 8" id="KW-0949">S-adenosyl-L-methionine</keyword>
<comment type="catalytic activity">
    <reaction evidence="6 8">
        <text>a 2'-deoxyadenosine in DNA + S-adenosyl-L-methionine = an N(6)-methyl-2'-deoxyadenosine in DNA + S-adenosyl-L-homocysteine + H(+)</text>
        <dbReference type="Rhea" id="RHEA:15197"/>
        <dbReference type="Rhea" id="RHEA-COMP:12418"/>
        <dbReference type="Rhea" id="RHEA-COMP:12419"/>
        <dbReference type="ChEBI" id="CHEBI:15378"/>
        <dbReference type="ChEBI" id="CHEBI:57856"/>
        <dbReference type="ChEBI" id="CHEBI:59789"/>
        <dbReference type="ChEBI" id="CHEBI:90615"/>
        <dbReference type="ChEBI" id="CHEBI:90616"/>
        <dbReference type="EC" id="2.1.1.72"/>
    </reaction>
</comment>
<accession>A0A431C5T4</accession>
<dbReference type="InterPro" id="IPR002052">
    <property type="entry name" value="DNA_methylase_N6_adenine_CS"/>
</dbReference>
<dbReference type="InterPro" id="IPR012263">
    <property type="entry name" value="M_m6A_EcoRV"/>
</dbReference>
<dbReference type="AlphaFoldDB" id="A0A431C5T4"/>
<dbReference type="EC" id="2.1.1.72" evidence="2 8"/>
<evidence type="ECO:0000256" key="7">
    <source>
        <dbReference type="PIRSR" id="PIRSR000398-1"/>
    </source>
</evidence>
<dbReference type="PIRSF" id="PIRSF000398">
    <property type="entry name" value="M_m6A_EcoRV"/>
    <property type="match status" value="1"/>
</dbReference>
<protein>
    <recommendedName>
        <fullName evidence="2 8">Site-specific DNA-methyltransferase (adenine-specific)</fullName>
        <ecNumber evidence="2 8">2.1.1.72</ecNumber>
    </recommendedName>
</protein>
<comment type="caution">
    <text evidence="9">The sequence shown here is derived from an EMBL/GenBank/DDBJ whole genome shotgun (WGS) entry which is preliminary data.</text>
</comment>
<dbReference type="RefSeq" id="WP_126221496.1">
    <property type="nucleotide sequence ID" value="NZ_PRAK01000001.1"/>
</dbReference>
<dbReference type="Gene3D" id="1.10.1020.10">
    <property type="entry name" value="Adenine-specific Methyltransferase, Domain 2"/>
    <property type="match status" value="1"/>
</dbReference>
<dbReference type="GO" id="GO:0009307">
    <property type="term" value="P:DNA restriction-modification system"/>
    <property type="evidence" value="ECO:0007669"/>
    <property type="project" value="InterPro"/>
</dbReference>
<evidence type="ECO:0000256" key="6">
    <source>
        <dbReference type="ARBA" id="ARBA00047942"/>
    </source>
</evidence>
<gene>
    <name evidence="9" type="ORF">C3H57_01310</name>
</gene>
<feature type="binding site" evidence="7">
    <location>
        <position position="203"/>
    </location>
    <ligand>
        <name>S-adenosyl-L-methionine</name>
        <dbReference type="ChEBI" id="CHEBI:59789"/>
    </ligand>
</feature>
<dbReference type="InterPro" id="IPR012327">
    <property type="entry name" value="MeTrfase_D12"/>
</dbReference>
<dbReference type="Proteomes" id="UP000288507">
    <property type="component" value="Unassembled WGS sequence"/>
</dbReference>
<feature type="binding site" evidence="7">
    <location>
        <position position="62"/>
    </location>
    <ligand>
        <name>S-adenosyl-L-methionine</name>
        <dbReference type="ChEBI" id="CHEBI:59789"/>
    </ligand>
</feature>
<dbReference type="GO" id="GO:0009007">
    <property type="term" value="F:site-specific DNA-methyltransferase (adenine-specific) activity"/>
    <property type="evidence" value="ECO:0007669"/>
    <property type="project" value="UniProtKB-UniRule"/>
</dbReference>
<dbReference type="GO" id="GO:0006298">
    <property type="term" value="P:mismatch repair"/>
    <property type="evidence" value="ECO:0007669"/>
    <property type="project" value="TreeGrafter"/>
</dbReference>
<dbReference type="Pfam" id="PF02086">
    <property type="entry name" value="MethyltransfD12"/>
    <property type="match status" value="1"/>
</dbReference>
<feature type="binding site" evidence="7">
    <location>
        <position position="11"/>
    </location>
    <ligand>
        <name>S-adenosyl-L-methionine</name>
        <dbReference type="ChEBI" id="CHEBI:59789"/>
    </ligand>
</feature>
<dbReference type="GO" id="GO:0043565">
    <property type="term" value="F:sequence-specific DNA binding"/>
    <property type="evidence" value="ECO:0007669"/>
    <property type="project" value="TreeGrafter"/>
</dbReference>
<keyword evidence="4 8" id="KW-0808">Transferase</keyword>
<dbReference type="PANTHER" id="PTHR30481:SF3">
    <property type="entry name" value="DNA ADENINE METHYLASE"/>
    <property type="match status" value="1"/>
</dbReference>
<reference evidence="9 10" key="1">
    <citation type="journal article" date="2019" name="Appl. Environ. Microbiol.">
        <title>Population genetics and characterization of Campylobacter jejuni isolates in western jackdaws and game birds in Finland.</title>
        <authorList>
            <person name="Kovanen S."/>
            <person name="Rossi M."/>
            <person name="Pohja-Mykra M."/>
            <person name="Nieminen T."/>
            <person name="Raunio-Saarnisto M."/>
            <person name="Sauvala M."/>
            <person name="Fredriksson-Ahomaa M."/>
            <person name="Hanninen M.L."/>
            <person name="Kivisto R."/>
        </authorList>
    </citation>
    <scope>NUCLEOTIDE SEQUENCE [LARGE SCALE GENOMIC DNA]</scope>
    <source>
        <strain evidence="9 10">CB313</strain>
    </source>
</reference>
<comment type="similarity">
    <text evidence="1 8">Belongs to the N(4)/N(6)-methyltransferase family.</text>
</comment>
<dbReference type="GO" id="GO:1904047">
    <property type="term" value="F:S-adenosyl-L-methionine binding"/>
    <property type="evidence" value="ECO:0007669"/>
    <property type="project" value="TreeGrafter"/>
</dbReference>
<evidence type="ECO:0000256" key="8">
    <source>
        <dbReference type="RuleBase" id="RU361257"/>
    </source>
</evidence>
<dbReference type="Gene3D" id="3.40.50.150">
    <property type="entry name" value="Vaccinia Virus protein VP39"/>
    <property type="match status" value="1"/>
</dbReference>
<dbReference type="PRINTS" id="PR00505">
    <property type="entry name" value="D12N6MTFRASE"/>
</dbReference>
<dbReference type="PANTHER" id="PTHR30481">
    <property type="entry name" value="DNA ADENINE METHYLASE"/>
    <property type="match status" value="1"/>
</dbReference>
<evidence type="ECO:0000256" key="1">
    <source>
        <dbReference type="ARBA" id="ARBA00006594"/>
    </source>
</evidence>
<dbReference type="EMBL" id="PRBV01000001">
    <property type="protein sequence ID" value="RTJ80984.1"/>
    <property type="molecule type" value="Genomic_DNA"/>
</dbReference>
<dbReference type="GO" id="GO:0032259">
    <property type="term" value="P:methylation"/>
    <property type="evidence" value="ECO:0007669"/>
    <property type="project" value="UniProtKB-KW"/>
</dbReference>
<evidence type="ECO:0000256" key="2">
    <source>
        <dbReference type="ARBA" id="ARBA00011900"/>
    </source>
</evidence>
<evidence type="ECO:0000313" key="10">
    <source>
        <dbReference type="Proteomes" id="UP000288507"/>
    </source>
</evidence>
<evidence type="ECO:0000256" key="4">
    <source>
        <dbReference type="ARBA" id="ARBA00022679"/>
    </source>
</evidence>
<keyword evidence="3 8" id="KW-0489">Methyltransferase</keyword>
<dbReference type="InterPro" id="IPR023095">
    <property type="entry name" value="Ade_MeTrfase_dom_2"/>
</dbReference>
<organism evidence="9 10">
    <name type="scientific">Campylobacter jejuni</name>
    <dbReference type="NCBI Taxonomy" id="197"/>
    <lineage>
        <taxon>Bacteria</taxon>
        <taxon>Pseudomonadati</taxon>
        <taxon>Campylobacterota</taxon>
        <taxon>Epsilonproteobacteria</taxon>
        <taxon>Campylobacterales</taxon>
        <taxon>Campylobacteraceae</taxon>
        <taxon>Campylobacter</taxon>
    </lineage>
</organism>
<evidence type="ECO:0000256" key="5">
    <source>
        <dbReference type="ARBA" id="ARBA00022691"/>
    </source>
</evidence>
<name>A0A431C5T4_CAMJU</name>
<dbReference type="SUPFAM" id="SSF53335">
    <property type="entry name" value="S-adenosyl-L-methionine-dependent methyltransferases"/>
    <property type="match status" value="1"/>
</dbReference>
<sequence length="298" mass="35287">MEYNVKPFLKWVGGKSNLLREIRNYYPFDNKIIKYAEPFVGGGSVLFDILNRYELESIYISDLNKDLIDVYNVIKNNVNDLLLELELLQNNFLKLDKNYKKDFFYQKRKLFNELKIISKLKEKDNIKKASLMIFLNKTCYNGLYRVNKKNLFNVPLGSYKKPIIFDQNNLISLSKRIRNISFLCKDYKKSSNFIDENTFVYLDPPYRPISQTSNFVNYTEFSFDDKKQKELSCFINKIHKKGAKFLLSNSDPKNVNKNDNFFEKLYIDYSINKVDAKRSINSKSNSRKTIKELLITNI</sequence>
<dbReference type="PROSITE" id="PS00092">
    <property type="entry name" value="N6_MTASE"/>
    <property type="match status" value="1"/>
</dbReference>
<evidence type="ECO:0000256" key="3">
    <source>
        <dbReference type="ARBA" id="ARBA00022603"/>
    </source>
</evidence>